<dbReference type="EMBL" id="LFJJ01000178">
    <property type="protein sequence ID" value="KND58536.1"/>
    <property type="molecule type" value="Genomic_DNA"/>
</dbReference>
<dbReference type="OrthoDB" id="9031449at2"/>
<feature type="chain" id="PRO_5005544226" evidence="1">
    <location>
        <begin position="29"/>
        <end position="75"/>
    </location>
</feature>
<dbReference type="RefSeq" id="WP_050455299.1">
    <property type="nucleotide sequence ID" value="NZ_LFJJ01000178.1"/>
</dbReference>
<name>A0A0L0M8C4_9BURK</name>
<evidence type="ECO:0000313" key="3">
    <source>
        <dbReference type="Proteomes" id="UP000036959"/>
    </source>
</evidence>
<keyword evidence="1" id="KW-0732">Signal</keyword>
<accession>A0A0L0M8C4</accession>
<reference evidence="3" key="1">
    <citation type="submission" date="2015-06" db="EMBL/GenBank/DDBJ databases">
        <title>Comparative genomics of Burkholderia leaf nodule symbionts.</title>
        <authorList>
            <person name="Carlier A."/>
            <person name="Eberl L."/>
            <person name="Pinto-Carbo M."/>
        </authorList>
    </citation>
    <scope>NUCLEOTIDE SEQUENCE [LARGE SCALE GENOMIC DNA]</scope>
    <source>
        <strain evidence="3">UZHbot4</strain>
    </source>
</reference>
<proteinExistence type="predicted"/>
<evidence type="ECO:0000256" key="1">
    <source>
        <dbReference type="SAM" id="SignalP"/>
    </source>
</evidence>
<dbReference type="PATRIC" id="fig|242163.4.peg.2225"/>
<protein>
    <submittedName>
        <fullName evidence="2">Putative signal peptide protein</fullName>
    </submittedName>
</protein>
<organism evidence="2 3">
    <name type="scientific">Candidatus Burkholderia verschuerenii</name>
    <dbReference type="NCBI Taxonomy" id="242163"/>
    <lineage>
        <taxon>Bacteria</taxon>
        <taxon>Pseudomonadati</taxon>
        <taxon>Pseudomonadota</taxon>
        <taxon>Betaproteobacteria</taxon>
        <taxon>Burkholderiales</taxon>
        <taxon>Burkholderiaceae</taxon>
        <taxon>Burkholderia</taxon>
    </lineage>
</organism>
<dbReference type="AlphaFoldDB" id="A0A0L0M8C4"/>
<dbReference type="Proteomes" id="UP000036959">
    <property type="component" value="Unassembled WGS sequence"/>
</dbReference>
<sequence>MFDKTKKTLLIASLAASLGMGMVSVASAQDHHSYHHTVKVGWHGDRYWDGHRYWARNDWEHHHPPHHEAPPPHRY</sequence>
<gene>
    <name evidence="2" type="ORF">BVER_03512c</name>
</gene>
<keyword evidence="3" id="KW-1185">Reference proteome</keyword>
<comment type="caution">
    <text evidence="2">The sequence shown here is derived from an EMBL/GenBank/DDBJ whole genome shotgun (WGS) entry which is preliminary data.</text>
</comment>
<feature type="signal peptide" evidence="1">
    <location>
        <begin position="1"/>
        <end position="28"/>
    </location>
</feature>
<evidence type="ECO:0000313" key="2">
    <source>
        <dbReference type="EMBL" id="KND58536.1"/>
    </source>
</evidence>